<sequence length="52" mass="5316">MSDPSNAPVPVAPPTAPPPVGTRIVGFFLLAGTMWIAGLLALFRAVMAVVPT</sequence>
<gene>
    <name evidence="3" type="ORF">GWK16_10045</name>
</gene>
<dbReference type="Proteomes" id="UP000548582">
    <property type="component" value="Unassembled WGS sequence"/>
</dbReference>
<keyword evidence="2" id="KW-0812">Transmembrane</keyword>
<keyword evidence="2" id="KW-1133">Transmembrane helix</keyword>
<dbReference type="RefSeq" id="WP_170053850.1">
    <property type="nucleotide sequence ID" value="NZ_JABBKX010000003.1"/>
</dbReference>
<organism evidence="3 4">
    <name type="scientific">Neoroseomonas marina</name>
    <dbReference type="NCBI Taxonomy" id="1232220"/>
    <lineage>
        <taxon>Bacteria</taxon>
        <taxon>Pseudomonadati</taxon>
        <taxon>Pseudomonadota</taxon>
        <taxon>Alphaproteobacteria</taxon>
        <taxon>Acetobacterales</taxon>
        <taxon>Acetobacteraceae</taxon>
        <taxon>Neoroseomonas</taxon>
    </lineage>
</organism>
<feature type="region of interest" description="Disordered" evidence="1">
    <location>
        <begin position="1"/>
        <end position="20"/>
    </location>
</feature>
<keyword evidence="4" id="KW-1185">Reference proteome</keyword>
<reference evidence="3 4" key="1">
    <citation type="submission" date="2020-03" db="EMBL/GenBank/DDBJ databases">
        <authorList>
            <person name="Sun Q."/>
        </authorList>
    </citation>
    <scope>NUCLEOTIDE SEQUENCE [LARGE SCALE GENOMIC DNA]</scope>
    <source>
        <strain evidence="3 4">JC162</strain>
    </source>
</reference>
<protein>
    <submittedName>
        <fullName evidence="3">Uncharacterized protein</fullName>
    </submittedName>
</protein>
<evidence type="ECO:0000256" key="1">
    <source>
        <dbReference type="SAM" id="MobiDB-lite"/>
    </source>
</evidence>
<dbReference type="AlphaFoldDB" id="A0A848EBS8"/>
<proteinExistence type="predicted"/>
<feature type="compositionally biased region" description="Pro residues" evidence="1">
    <location>
        <begin position="10"/>
        <end position="20"/>
    </location>
</feature>
<name>A0A848EBS8_9PROT</name>
<dbReference type="EMBL" id="JABBKX010000003">
    <property type="protein sequence ID" value="NMJ41582.1"/>
    <property type="molecule type" value="Genomic_DNA"/>
</dbReference>
<accession>A0A848EBS8</accession>
<keyword evidence="2" id="KW-0472">Membrane</keyword>
<evidence type="ECO:0000313" key="3">
    <source>
        <dbReference type="EMBL" id="NMJ41582.1"/>
    </source>
</evidence>
<feature type="transmembrane region" description="Helical" evidence="2">
    <location>
        <begin position="20"/>
        <end position="43"/>
    </location>
</feature>
<evidence type="ECO:0000313" key="4">
    <source>
        <dbReference type="Proteomes" id="UP000548582"/>
    </source>
</evidence>
<evidence type="ECO:0000256" key="2">
    <source>
        <dbReference type="SAM" id="Phobius"/>
    </source>
</evidence>
<comment type="caution">
    <text evidence="3">The sequence shown here is derived from an EMBL/GenBank/DDBJ whole genome shotgun (WGS) entry which is preliminary data.</text>
</comment>